<dbReference type="RefSeq" id="WP_118912959.1">
    <property type="nucleotide sequence ID" value="NZ_CBCRVH010000003.1"/>
</dbReference>
<dbReference type="InterPro" id="IPR019933">
    <property type="entry name" value="DivIVA_domain"/>
</dbReference>
<dbReference type="NCBIfam" id="TIGR03544">
    <property type="entry name" value="DivI1A_domain"/>
    <property type="match status" value="2"/>
</dbReference>
<protein>
    <submittedName>
        <fullName evidence="2">DivIVA domain-containing protein</fullName>
    </submittedName>
</protein>
<dbReference type="EMBL" id="QWLM01000004">
    <property type="protein sequence ID" value="RHW46686.1"/>
    <property type="molecule type" value="Genomic_DNA"/>
</dbReference>
<dbReference type="Proteomes" id="UP000285376">
    <property type="component" value="Unassembled WGS sequence"/>
</dbReference>
<sequence length="133" mass="14194">MLASDDVVKVEFEQGRGGAGYDEIEVDDFLDSLVITLRGYEQGAPRQGVVTSRSIDDVAFTRARGFGRRGYDAASVDAFLVKARETLCAYESRGGVSTQAPEVVSAPRQAPSTAQRSAVSEPKKGIFGKLFGG</sequence>
<accession>A0A417Z7S4</accession>
<proteinExistence type="predicted"/>
<organism evidence="2 3">
    <name type="scientific">Dermacoccus abyssi</name>
    <dbReference type="NCBI Taxonomy" id="322596"/>
    <lineage>
        <taxon>Bacteria</taxon>
        <taxon>Bacillati</taxon>
        <taxon>Actinomycetota</taxon>
        <taxon>Actinomycetes</taxon>
        <taxon>Micrococcales</taxon>
        <taxon>Dermacoccaceae</taxon>
        <taxon>Dermacoccus</taxon>
    </lineage>
</organism>
<name>A0A417Z7S4_9MICO</name>
<feature type="region of interest" description="Disordered" evidence="1">
    <location>
        <begin position="94"/>
        <end position="118"/>
    </location>
</feature>
<evidence type="ECO:0000256" key="1">
    <source>
        <dbReference type="SAM" id="MobiDB-lite"/>
    </source>
</evidence>
<gene>
    <name evidence="2" type="ORF">D1832_05515</name>
</gene>
<comment type="caution">
    <text evidence="2">The sequence shown here is derived from an EMBL/GenBank/DDBJ whole genome shotgun (WGS) entry which is preliminary data.</text>
</comment>
<reference evidence="2 3" key="1">
    <citation type="submission" date="2018-08" db="EMBL/GenBank/DDBJ databases">
        <title>Whole genome sequence analysis of Dermacoccus abyssi bacteria isolated from Deep Mariana trench Micromonospora spp reveals genes involved in the environmental adaptation and production of secondary metabolites.</title>
        <authorList>
            <person name="Abdel-Mageed W.M."/>
            <person name="Lehri B."/>
            <person name="Nouioui I."/>
            <person name="Goodfellow I."/>
            <person name="Jaspars M."/>
            <person name="Karlyshev A."/>
        </authorList>
    </citation>
    <scope>NUCLEOTIDE SEQUENCE [LARGE SCALE GENOMIC DNA]</scope>
    <source>
        <strain evidence="2 3">MT1.1</strain>
    </source>
</reference>
<evidence type="ECO:0000313" key="2">
    <source>
        <dbReference type="EMBL" id="RHW46686.1"/>
    </source>
</evidence>
<dbReference type="AlphaFoldDB" id="A0A417Z7S4"/>
<dbReference type="Gene3D" id="6.10.250.660">
    <property type="match status" value="2"/>
</dbReference>
<evidence type="ECO:0000313" key="3">
    <source>
        <dbReference type="Proteomes" id="UP000285376"/>
    </source>
</evidence>